<gene>
    <name evidence="2" type="primary">TSACC</name>
</gene>
<organism evidence="1 2">
    <name type="scientific">Erinaceus europaeus</name>
    <name type="common">Western European hedgehog</name>
    <dbReference type="NCBI Taxonomy" id="9365"/>
    <lineage>
        <taxon>Eukaryota</taxon>
        <taxon>Metazoa</taxon>
        <taxon>Chordata</taxon>
        <taxon>Craniata</taxon>
        <taxon>Vertebrata</taxon>
        <taxon>Euteleostomi</taxon>
        <taxon>Mammalia</taxon>
        <taxon>Eutheria</taxon>
        <taxon>Laurasiatheria</taxon>
        <taxon>Eulipotyphla</taxon>
        <taxon>Erinaceidae</taxon>
        <taxon>Erinaceinae</taxon>
        <taxon>Erinaceus</taxon>
    </lineage>
</organism>
<dbReference type="PANTHER" id="PTHR37368:SF1">
    <property type="entry name" value="TSSK6-ACTIVATING CO-CHAPERONE PROTEIN"/>
    <property type="match status" value="1"/>
</dbReference>
<dbReference type="InterPro" id="IPR031679">
    <property type="entry name" value="SSTK-IP"/>
</dbReference>
<evidence type="ECO:0000313" key="2">
    <source>
        <dbReference type="RefSeq" id="XP_060057600.1"/>
    </source>
</evidence>
<protein>
    <submittedName>
        <fullName evidence="2">TSSK6-activating co-chaperone protein</fullName>
    </submittedName>
</protein>
<dbReference type="Pfam" id="PF15836">
    <property type="entry name" value="SSTK-IP"/>
    <property type="match status" value="1"/>
</dbReference>
<evidence type="ECO:0000313" key="1">
    <source>
        <dbReference type="Proteomes" id="UP001652624"/>
    </source>
</evidence>
<reference evidence="2" key="1">
    <citation type="submission" date="2025-08" db="UniProtKB">
        <authorList>
            <consortium name="RefSeq"/>
        </authorList>
    </citation>
    <scope>IDENTIFICATION</scope>
</reference>
<accession>A0ABM3Y950</accession>
<name>A0ABM3Y950_ERIEU</name>
<proteinExistence type="predicted"/>
<dbReference type="Proteomes" id="UP001652624">
    <property type="component" value="Chromosome 11"/>
</dbReference>
<keyword evidence="1" id="KW-1185">Reference proteome</keyword>
<sequence length="190" mass="20976">MARGEQWRLRNRAAAPDRVRLAPRRKRPGSGSRLGITAHVHELLGRAVGLRVSVNTAGTTFVGVQMEQLTSHPTNRKVKRETKAIPLCRAKPSPSFTNLRASPPSWTFLNKQTAKFPTGAGCKPKECLGLLHCMHTNLQLQNKLAQQQMAILEDLQASVTQVTPGKKTKNSALPASSHNPFLRHLLRLSK</sequence>
<dbReference type="PANTHER" id="PTHR37368">
    <property type="entry name" value="TSSK6-ACTIVATING CO-CHAPERONE PROTEIN"/>
    <property type="match status" value="1"/>
</dbReference>
<dbReference type="RefSeq" id="XP_060057600.1">
    <property type="nucleotide sequence ID" value="XM_060201617.1"/>
</dbReference>
<dbReference type="GeneID" id="107523279"/>